<evidence type="ECO:0000256" key="1">
    <source>
        <dbReference type="ARBA" id="ARBA00007074"/>
    </source>
</evidence>
<dbReference type="Proteomes" id="UP001597283">
    <property type="component" value="Unassembled WGS sequence"/>
</dbReference>
<comment type="caution">
    <text evidence="6">The sequence shown here is derived from an EMBL/GenBank/DDBJ whole genome shotgun (WGS) entry which is preliminary data.</text>
</comment>
<keyword evidence="4" id="KW-0788">Thiol protease</keyword>
<dbReference type="SUPFAM" id="SSF54001">
    <property type="entry name" value="Cysteine proteinases"/>
    <property type="match status" value="1"/>
</dbReference>
<dbReference type="RefSeq" id="WP_380940400.1">
    <property type="nucleotide sequence ID" value="NZ_JBHUFC010000003.1"/>
</dbReference>
<evidence type="ECO:0000256" key="4">
    <source>
        <dbReference type="ARBA" id="ARBA00022807"/>
    </source>
</evidence>
<keyword evidence="3" id="KW-0378">Hydrolase</keyword>
<organism evidence="6 7">
    <name type="scientific">Sphingomonas floccifaciens</name>
    <dbReference type="NCBI Taxonomy" id="1844115"/>
    <lineage>
        <taxon>Bacteria</taxon>
        <taxon>Pseudomonadati</taxon>
        <taxon>Pseudomonadota</taxon>
        <taxon>Alphaproteobacteria</taxon>
        <taxon>Sphingomonadales</taxon>
        <taxon>Sphingomonadaceae</taxon>
        <taxon>Sphingomonas</taxon>
    </lineage>
</organism>
<comment type="similarity">
    <text evidence="1">Belongs to the peptidase C40 family.</text>
</comment>
<dbReference type="InterPro" id="IPR000064">
    <property type="entry name" value="NLP_P60_dom"/>
</dbReference>
<feature type="domain" description="NlpC/P60" evidence="5">
    <location>
        <begin position="1"/>
        <end position="130"/>
    </location>
</feature>
<proteinExistence type="inferred from homology"/>
<protein>
    <submittedName>
        <fullName evidence="6">NlpC/P60 family protein</fullName>
    </submittedName>
</protein>
<sequence>MTGAEIAVRARGAVGTPFRLHGRGPDGLDCVGLVGLAYGVAVPTGYRLRSGSASLVAAVAAAAGLRAVADGAVGDLIVMASAPGQLHLAIDVGDGFVHADAGLRRVVERPGAPPWPVLARWRREEGTWRR</sequence>
<name>A0ABW4NEW1_9SPHN</name>
<evidence type="ECO:0000256" key="3">
    <source>
        <dbReference type="ARBA" id="ARBA00022801"/>
    </source>
</evidence>
<dbReference type="InterPro" id="IPR038765">
    <property type="entry name" value="Papain-like_cys_pep_sf"/>
</dbReference>
<accession>A0ABW4NEW1</accession>
<evidence type="ECO:0000256" key="2">
    <source>
        <dbReference type="ARBA" id="ARBA00022670"/>
    </source>
</evidence>
<reference evidence="7" key="1">
    <citation type="journal article" date="2019" name="Int. J. Syst. Evol. Microbiol.">
        <title>The Global Catalogue of Microorganisms (GCM) 10K type strain sequencing project: providing services to taxonomists for standard genome sequencing and annotation.</title>
        <authorList>
            <consortium name="The Broad Institute Genomics Platform"/>
            <consortium name="The Broad Institute Genome Sequencing Center for Infectious Disease"/>
            <person name="Wu L."/>
            <person name="Ma J."/>
        </authorList>
    </citation>
    <scope>NUCLEOTIDE SEQUENCE [LARGE SCALE GENOMIC DNA]</scope>
    <source>
        <strain evidence="7">Q85</strain>
    </source>
</reference>
<dbReference type="EMBL" id="JBHUFC010000003">
    <property type="protein sequence ID" value="MFD1788049.1"/>
    <property type="molecule type" value="Genomic_DNA"/>
</dbReference>
<dbReference type="Pfam" id="PF00877">
    <property type="entry name" value="NLPC_P60"/>
    <property type="match status" value="1"/>
</dbReference>
<evidence type="ECO:0000313" key="7">
    <source>
        <dbReference type="Proteomes" id="UP001597283"/>
    </source>
</evidence>
<evidence type="ECO:0000259" key="5">
    <source>
        <dbReference type="PROSITE" id="PS51935"/>
    </source>
</evidence>
<keyword evidence="2" id="KW-0645">Protease</keyword>
<dbReference type="PROSITE" id="PS51935">
    <property type="entry name" value="NLPC_P60"/>
    <property type="match status" value="1"/>
</dbReference>
<gene>
    <name evidence="6" type="ORF">ACFSC3_10720</name>
</gene>
<dbReference type="Gene3D" id="3.90.1720.10">
    <property type="entry name" value="endopeptidase domain like (from Nostoc punctiforme)"/>
    <property type="match status" value="1"/>
</dbReference>
<keyword evidence="7" id="KW-1185">Reference proteome</keyword>
<evidence type="ECO:0000313" key="6">
    <source>
        <dbReference type="EMBL" id="MFD1788049.1"/>
    </source>
</evidence>